<sequence length="67" mass="7606">MEPFDAQGSPSSYWWDIAVISPDSVVQCMYLGSVRFEYFNAQFETISSDSGGPKADHELLGYFIRVY</sequence>
<dbReference type="Proteomes" id="UP000070657">
    <property type="component" value="Unassembled WGS sequence"/>
</dbReference>
<reference evidence="1 2" key="1">
    <citation type="journal article" date="2016" name="Sci. Rep.">
        <title>Metabolic traits of an uncultured archaeal lineage -MSBL1- from brine pools of the Red Sea.</title>
        <authorList>
            <person name="Mwirichia R."/>
            <person name="Alam I."/>
            <person name="Rashid M."/>
            <person name="Vinu M."/>
            <person name="Ba-Alawi W."/>
            <person name="Anthony Kamau A."/>
            <person name="Kamanda Ngugi D."/>
            <person name="Goker M."/>
            <person name="Klenk H.P."/>
            <person name="Bajic V."/>
            <person name="Stingl U."/>
        </authorList>
    </citation>
    <scope>NUCLEOTIDE SEQUENCE [LARGE SCALE GENOMIC DNA]</scope>
    <source>
        <strain evidence="1">SCGC-AAA259E22</strain>
    </source>
</reference>
<comment type="caution">
    <text evidence="1">The sequence shown here is derived from an EMBL/GenBank/DDBJ whole genome shotgun (WGS) entry which is preliminary data.</text>
</comment>
<organism evidence="1 2">
    <name type="scientific">candidate division MSBL1 archaeon SCGC-AAA259E22</name>
    <dbReference type="NCBI Taxonomy" id="1698265"/>
    <lineage>
        <taxon>Archaea</taxon>
        <taxon>Methanobacteriati</taxon>
        <taxon>Methanobacteriota</taxon>
        <taxon>candidate division MSBL1</taxon>
    </lineage>
</organism>
<keyword evidence="2" id="KW-1185">Reference proteome</keyword>
<dbReference type="AlphaFoldDB" id="A0A133UGN8"/>
<gene>
    <name evidence="1" type="ORF">AKJ66_02345</name>
</gene>
<accession>A0A133UGN8</accession>
<name>A0A133UGN8_9EURY</name>
<evidence type="ECO:0000313" key="2">
    <source>
        <dbReference type="Proteomes" id="UP000070657"/>
    </source>
</evidence>
<protein>
    <submittedName>
        <fullName evidence="1">Uncharacterized protein</fullName>
    </submittedName>
</protein>
<proteinExistence type="predicted"/>
<dbReference type="EMBL" id="LHXP01000022">
    <property type="protein sequence ID" value="KXA93317.1"/>
    <property type="molecule type" value="Genomic_DNA"/>
</dbReference>
<evidence type="ECO:0000313" key="1">
    <source>
        <dbReference type="EMBL" id="KXA93317.1"/>
    </source>
</evidence>